<evidence type="ECO:0000313" key="1">
    <source>
        <dbReference type="EMBL" id="MBA0576422.1"/>
    </source>
</evidence>
<protein>
    <submittedName>
        <fullName evidence="1">Uncharacterized protein</fullName>
    </submittedName>
</protein>
<name>A0A7J8NHW4_9ROSI</name>
<dbReference type="AlphaFoldDB" id="A0A7J8NHW4"/>
<evidence type="ECO:0000313" key="2">
    <source>
        <dbReference type="Proteomes" id="UP000593572"/>
    </source>
</evidence>
<keyword evidence="2" id="KW-1185">Reference proteome</keyword>
<organism evidence="1 2">
    <name type="scientific">Gossypium lobatum</name>
    <dbReference type="NCBI Taxonomy" id="34289"/>
    <lineage>
        <taxon>Eukaryota</taxon>
        <taxon>Viridiplantae</taxon>
        <taxon>Streptophyta</taxon>
        <taxon>Embryophyta</taxon>
        <taxon>Tracheophyta</taxon>
        <taxon>Spermatophyta</taxon>
        <taxon>Magnoliopsida</taxon>
        <taxon>eudicotyledons</taxon>
        <taxon>Gunneridae</taxon>
        <taxon>Pentapetalae</taxon>
        <taxon>rosids</taxon>
        <taxon>malvids</taxon>
        <taxon>Malvales</taxon>
        <taxon>Malvaceae</taxon>
        <taxon>Malvoideae</taxon>
        <taxon>Gossypium</taxon>
    </lineage>
</organism>
<sequence>MHARKRMRSCIDLMILIGFLY</sequence>
<reference evidence="1 2" key="1">
    <citation type="journal article" date="2019" name="Genome Biol. Evol.">
        <title>Insights into the evolution of the New World diploid cottons (Gossypium, subgenus Houzingenia) based on genome sequencing.</title>
        <authorList>
            <person name="Grover C.E."/>
            <person name="Arick M.A. 2nd"/>
            <person name="Thrash A."/>
            <person name="Conover J.L."/>
            <person name="Sanders W.S."/>
            <person name="Peterson D.G."/>
            <person name="Frelichowski J.E."/>
            <person name="Scheffler J.A."/>
            <person name="Scheffler B.E."/>
            <person name="Wendel J.F."/>
        </authorList>
    </citation>
    <scope>NUCLEOTIDE SEQUENCE [LARGE SCALE GENOMIC DNA]</scope>
    <source>
        <strain evidence="1">157</strain>
        <tissue evidence="1">Leaf</tissue>
    </source>
</reference>
<comment type="caution">
    <text evidence="1">The sequence shown here is derived from an EMBL/GenBank/DDBJ whole genome shotgun (WGS) entry which is preliminary data.</text>
</comment>
<gene>
    <name evidence="1" type="ORF">Golob_024722</name>
</gene>
<proteinExistence type="predicted"/>
<dbReference type="EMBL" id="JABEZX010348159">
    <property type="protein sequence ID" value="MBA0576422.1"/>
    <property type="molecule type" value="Genomic_DNA"/>
</dbReference>
<dbReference type="Proteomes" id="UP000593572">
    <property type="component" value="Unassembled WGS sequence"/>
</dbReference>
<accession>A0A7J8NHW4</accession>